<feature type="signal peptide" evidence="1">
    <location>
        <begin position="1"/>
        <end position="20"/>
    </location>
</feature>
<dbReference type="RefSeq" id="WP_115579387.1">
    <property type="nucleotide sequence ID" value="NZ_NXLX01000016.1"/>
</dbReference>
<dbReference type="Pfam" id="PF02521">
    <property type="entry name" value="HP_OMP_2"/>
    <property type="match status" value="1"/>
</dbReference>
<feature type="chain" id="PRO_5017813730" evidence="1">
    <location>
        <begin position="21"/>
        <end position="452"/>
    </location>
</feature>
<name>A0A3D8J6Q2_9HELI</name>
<dbReference type="OrthoDB" id="5328533at2"/>
<evidence type="ECO:0000256" key="1">
    <source>
        <dbReference type="SAM" id="SignalP"/>
    </source>
</evidence>
<organism evidence="2 3">
    <name type="scientific">Helicobacter anseris</name>
    <dbReference type="NCBI Taxonomy" id="375926"/>
    <lineage>
        <taxon>Bacteria</taxon>
        <taxon>Pseudomonadati</taxon>
        <taxon>Campylobacterota</taxon>
        <taxon>Epsilonproteobacteria</taxon>
        <taxon>Campylobacterales</taxon>
        <taxon>Helicobacteraceae</taxon>
        <taxon>Helicobacter</taxon>
    </lineage>
</organism>
<keyword evidence="1" id="KW-0732">Signal</keyword>
<comment type="caution">
    <text evidence="2">The sequence shown here is derived from an EMBL/GenBank/DDBJ whole genome shotgun (WGS) entry which is preliminary data.</text>
</comment>
<evidence type="ECO:0000313" key="3">
    <source>
        <dbReference type="Proteomes" id="UP000256695"/>
    </source>
</evidence>
<dbReference type="AlphaFoldDB" id="A0A3D8J6Q2"/>
<dbReference type="EMBL" id="NXLX01000016">
    <property type="protein sequence ID" value="RDU72796.1"/>
    <property type="molecule type" value="Genomic_DNA"/>
</dbReference>
<accession>A0A3D8J6Q2</accession>
<reference evidence="2 3" key="1">
    <citation type="submission" date="2018-04" db="EMBL/GenBank/DDBJ databases">
        <title>Novel Campyloabacter and Helicobacter Species and Strains.</title>
        <authorList>
            <person name="Mannion A.J."/>
            <person name="Shen Z."/>
            <person name="Fox J.G."/>
        </authorList>
    </citation>
    <scope>NUCLEOTIDE SEQUENCE [LARGE SCALE GENOMIC DNA]</scope>
    <source>
        <strain evidence="2 3">MIT 04-9362</strain>
    </source>
</reference>
<sequence length="452" mass="51111">MKKIYSSFALLALLGTSAQAFDYKVGGSVEFFSKVGFNQKQIDVANSIYPTDTWGSIVGSAYIDMDFLTQEQKDLGNSLTGGFGIMAGGLVFDNTKDASGNPNYKTAFFGSANGVGNSVVAQEYITTNFVIYNAYLDYVKKTNDHRVEIKVGRYNSKAQFMSGSTQGFEIDYQYKGLNLWWFSSYGRGFGYSQWMYDFYAPKQHGNANYGIHAFKPSYTFDSGFYISPFVYFSPDFYVAPMLELGFDSNPNFNQEGFRSQTTIFFMAPYHLENAQNDYRYQFVAGKNGQTLAIKQRFDYNNFNFGAGWYQNFGNANAHIGTYGNAMVGPWDFWTNTVYDFGALSNAVTKDAKTGYIFVGASHGKFSWDILGRMTFSTRGDEQAIPLNLTYNFTQNCKIWLKLEWQNVTLHKGYVINDGTSINPDDTKWQSYQTKKSVSSDRSHAMINISYSF</sequence>
<dbReference type="InterPro" id="IPR003678">
    <property type="entry name" value="Put_OMP"/>
</dbReference>
<keyword evidence="3" id="KW-1185">Reference proteome</keyword>
<gene>
    <name evidence="2" type="ORF">CQA57_06305</name>
</gene>
<proteinExistence type="predicted"/>
<protein>
    <submittedName>
        <fullName evidence="2">Outer membrane family protein</fullName>
    </submittedName>
</protein>
<evidence type="ECO:0000313" key="2">
    <source>
        <dbReference type="EMBL" id="RDU72796.1"/>
    </source>
</evidence>
<dbReference type="Proteomes" id="UP000256695">
    <property type="component" value="Unassembled WGS sequence"/>
</dbReference>